<dbReference type="Proteomes" id="UP000046155">
    <property type="component" value="Unassembled WGS sequence"/>
</dbReference>
<dbReference type="OrthoDB" id="9795585at2"/>
<dbReference type="AlphaFoldDB" id="A0A0B7MHB4"/>
<proteinExistence type="inferred from homology"/>
<comment type="similarity">
    <text evidence="1 2">Belongs to the phD/YefM antitoxin family.</text>
</comment>
<dbReference type="InterPro" id="IPR006442">
    <property type="entry name" value="Antitoxin_Phd/YefM"/>
</dbReference>
<dbReference type="Pfam" id="PF02604">
    <property type="entry name" value="PhdYeFM_antitox"/>
    <property type="match status" value="1"/>
</dbReference>
<protein>
    <recommendedName>
        <fullName evidence="2">Antitoxin</fullName>
    </recommendedName>
</protein>
<comment type="function">
    <text evidence="2">Antitoxin component of a type II toxin-antitoxin (TA) system.</text>
</comment>
<keyword evidence="4" id="KW-1185">Reference proteome</keyword>
<dbReference type="NCBIfam" id="TIGR01552">
    <property type="entry name" value="phd_fam"/>
    <property type="match status" value="1"/>
</dbReference>
<name>A0A0B7MHB4_9FIRM</name>
<evidence type="ECO:0000256" key="2">
    <source>
        <dbReference type="RuleBase" id="RU362080"/>
    </source>
</evidence>
<gene>
    <name evidence="3" type="ORF">SSCH_1150019</name>
</gene>
<sequence length="96" mass="10855">MQIKPSASIRQNYNEIADLCRSTGEPVYLTKNGEGDLVVMDIESFTRREKMLKLREELLAVEEDRLAGRTGMTPDELDSQLESIIDEVEHGKKSSV</sequence>
<dbReference type="SUPFAM" id="SSF143120">
    <property type="entry name" value="YefM-like"/>
    <property type="match status" value="1"/>
</dbReference>
<dbReference type="RefSeq" id="WP_044663949.1">
    <property type="nucleotide sequence ID" value="NZ_CDRZ01000019.1"/>
</dbReference>
<organism evidence="3 4">
    <name type="scientific">Syntrophaceticus schinkii</name>
    <dbReference type="NCBI Taxonomy" id="499207"/>
    <lineage>
        <taxon>Bacteria</taxon>
        <taxon>Bacillati</taxon>
        <taxon>Bacillota</taxon>
        <taxon>Clostridia</taxon>
        <taxon>Thermoanaerobacterales</taxon>
        <taxon>Thermoanaerobacterales Family III. Incertae Sedis</taxon>
        <taxon>Syntrophaceticus</taxon>
    </lineage>
</organism>
<reference evidence="4" key="1">
    <citation type="submission" date="2015-01" db="EMBL/GenBank/DDBJ databases">
        <authorList>
            <person name="Manzoor Shahid"/>
            <person name="Zubair Saima"/>
        </authorList>
    </citation>
    <scope>NUCLEOTIDE SEQUENCE [LARGE SCALE GENOMIC DNA]</scope>
    <source>
        <strain evidence="4">Sp3</strain>
    </source>
</reference>
<evidence type="ECO:0000256" key="1">
    <source>
        <dbReference type="ARBA" id="ARBA00009981"/>
    </source>
</evidence>
<accession>A0A0B7MHB4</accession>
<evidence type="ECO:0000313" key="3">
    <source>
        <dbReference type="EMBL" id="CEO87608.1"/>
    </source>
</evidence>
<dbReference type="InterPro" id="IPR036165">
    <property type="entry name" value="YefM-like_sf"/>
</dbReference>
<evidence type="ECO:0000313" key="4">
    <source>
        <dbReference type="Proteomes" id="UP000046155"/>
    </source>
</evidence>
<dbReference type="EMBL" id="CDRZ01000019">
    <property type="protein sequence ID" value="CEO87608.1"/>
    <property type="molecule type" value="Genomic_DNA"/>
</dbReference>